<dbReference type="AlphaFoldDB" id="A0A848EWQ8"/>
<comment type="caution">
    <text evidence="1">The sequence shown here is derived from an EMBL/GenBank/DDBJ whole genome shotgun (WGS) entry which is preliminary data.</text>
</comment>
<reference evidence="1 2" key="1">
    <citation type="submission" date="2020-04" db="EMBL/GenBank/DDBJ databases">
        <authorList>
            <person name="Hitch T.C.A."/>
            <person name="Wylensek D."/>
            <person name="Clavel T."/>
        </authorList>
    </citation>
    <scope>NUCLEOTIDE SEQUENCE [LARGE SCALE GENOMIC DNA]</scope>
    <source>
        <strain evidence="1 2">WCA-386-APC-2A</strain>
    </source>
</reference>
<protein>
    <submittedName>
        <fullName evidence="1">Uncharacterized protein</fullName>
    </submittedName>
</protein>
<gene>
    <name evidence="1" type="ORF">HG933_11145</name>
</gene>
<proteinExistence type="predicted"/>
<dbReference type="EMBL" id="JABBJH010000025">
    <property type="protein sequence ID" value="NMK39910.1"/>
    <property type="molecule type" value="Genomic_DNA"/>
</dbReference>
<evidence type="ECO:0000313" key="2">
    <source>
        <dbReference type="Proteomes" id="UP000536773"/>
    </source>
</evidence>
<evidence type="ECO:0000313" key="1">
    <source>
        <dbReference type="EMBL" id="NMK39910.1"/>
    </source>
</evidence>
<sequence>MTPALTKHLRPAYAECGGVFMKKNRLIATGLLGLLWLPGLALGQEEGVQQAKPATVWQDLYYSRQEKKDLIISSDNKVPHSFYGLQIGDKKSDALKKLRPAFKFMYELKAIGNEYLLSDVVYPDYYLTIMFDEKDRVFMIRYQENQKYELL</sequence>
<accession>A0A848EWQ8</accession>
<organism evidence="1 2">
    <name type="scientific">Megasphaera elsdenii</name>
    <dbReference type="NCBI Taxonomy" id="907"/>
    <lineage>
        <taxon>Bacteria</taxon>
        <taxon>Bacillati</taxon>
        <taxon>Bacillota</taxon>
        <taxon>Negativicutes</taxon>
        <taxon>Veillonellales</taxon>
        <taxon>Veillonellaceae</taxon>
        <taxon>Megasphaera</taxon>
    </lineage>
</organism>
<dbReference type="Proteomes" id="UP000536773">
    <property type="component" value="Unassembled WGS sequence"/>
</dbReference>
<name>A0A848EWQ8_MEGEL</name>